<evidence type="ECO:0000313" key="3">
    <source>
        <dbReference type="EMBL" id="SSA35839.1"/>
    </source>
</evidence>
<evidence type="ECO:0000313" key="4">
    <source>
        <dbReference type="Proteomes" id="UP000250028"/>
    </source>
</evidence>
<reference evidence="4" key="1">
    <citation type="submission" date="2016-10" db="EMBL/GenBank/DDBJ databases">
        <authorList>
            <person name="Varghese N."/>
            <person name="Submissions S."/>
        </authorList>
    </citation>
    <scope>NUCLEOTIDE SEQUENCE [LARGE SCALE GENOMIC DNA]</scope>
    <source>
        <strain evidence="4">DSM 22951</strain>
    </source>
</reference>
<accession>A0A2Y8ZZZ7</accession>
<keyword evidence="2" id="KW-1133">Transmembrane helix</keyword>
<dbReference type="RefSeq" id="WP_109687373.1">
    <property type="nucleotide sequence ID" value="NZ_QGDN01000001.1"/>
</dbReference>
<dbReference type="Pfam" id="PF20225">
    <property type="entry name" value="DUF6584"/>
    <property type="match status" value="1"/>
</dbReference>
<dbReference type="EMBL" id="UESZ01000001">
    <property type="protein sequence ID" value="SSA35839.1"/>
    <property type="molecule type" value="Genomic_DNA"/>
</dbReference>
<dbReference type="AlphaFoldDB" id="A0A2Y8ZZZ7"/>
<name>A0A2Y8ZZZ7_9MICO</name>
<keyword evidence="4" id="KW-1185">Reference proteome</keyword>
<evidence type="ECO:0000256" key="1">
    <source>
        <dbReference type="SAM" id="MobiDB-lite"/>
    </source>
</evidence>
<proteinExistence type="predicted"/>
<organism evidence="3 4">
    <name type="scientific">Branchiibius hedensis</name>
    <dbReference type="NCBI Taxonomy" id="672460"/>
    <lineage>
        <taxon>Bacteria</taxon>
        <taxon>Bacillati</taxon>
        <taxon>Actinomycetota</taxon>
        <taxon>Actinomycetes</taxon>
        <taxon>Micrococcales</taxon>
        <taxon>Dermacoccaceae</taxon>
        <taxon>Branchiibius</taxon>
    </lineage>
</organism>
<keyword evidence="2" id="KW-0812">Transmembrane</keyword>
<feature type="region of interest" description="Disordered" evidence="1">
    <location>
        <begin position="100"/>
        <end position="119"/>
    </location>
</feature>
<dbReference type="Proteomes" id="UP000250028">
    <property type="component" value="Unassembled WGS sequence"/>
</dbReference>
<dbReference type="InterPro" id="IPR046491">
    <property type="entry name" value="DUF6584"/>
</dbReference>
<feature type="transmembrane region" description="Helical" evidence="2">
    <location>
        <begin position="132"/>
        <end position="157"/>
    </location>
</feature>
<evidence type="ECO:0000256" key="2">
    <source>
        <dbReference type="SAM" id="Phobius"/>
    </source>
</evidence>
<gene>
    <name evidence="3" type="ORF">SAMN04489750_3214</name>
</gene>
<protein>
    <submittedName>
        <fullName evidence="3">Uncharacterized protein</fullName>
    </submittedName>
</protein>
<dbReference type="OrthoDB" id="4464900at2"/>
<sequence length="158" mass="17744">MTATRTGAIERARDDLASGRTWKARDRLRGAIGQRQDDEIVDLLAQVYFEMQDLPAAGALWFVTGRDDERARAAVAAWEERYGDPNERWHTIPGPIRRNRDTPGMRALRPESTSSDQSISQQELAGSWIDGLLVLLIVVGFGALVTIGAWTVLHWIFR</sequence>
<keyword evidence="2" id="KW-0472">Membrane</keyword>